<dbReference type="OrthoDB" id="9991072at2"/>
<dbReference type="InterPro" id="IPR025961">
    <property type="entry name" value="Metal_resist"/>
</dbReference>
<dbReference type="Proteomes" id="UP000011922">
    <property type="component" value="Unassembled WGS sequence"/>
</dbReference>
<reference evidence="3 4" key="1">
    <citation type="journal article" date="2013" name="Genome Announc.">
        <title>Draft Genome Sequence for Desulfovibrio africanus Strain PCS.</title>
        <authorList>
            <person name="Brown S.D."/>
            <person name="Utturkar S.M."/>
            <person name="Arkin A.P."/>
            <person name="Deutschbauer A.M."/>
            <person name="Elias D.A."/>
            <person name="Hazen T.C."/>
            <person name="Chakraborty R."/>
        </authorList>
    </citation>
    <scope>NUCLEOTIDE SEQUENCE [LARGE SCALE GENOMIC DNA]</scope>
    <source>
        <strain evidence="3 4">PCS</strain>
    </source>
</reference>
<evidence type="ECO:0000313" key="3">
    <source>
        <dbReference type="EMBL" id="EMG38607.1"/>
    </source>
</evidence>
<sequence length="133" mass="14548">MKKGIIALALITVFSLAAGSAMAQPGYGCPWGGYGAQGGMYGATPQQTESYQKYMAETQQLRSQLMRDEAQLNALLMQEKPDPKQVKELNQRIAETQTQLQLKARDYGIQGQCPWCGGPMMGPGMGRGMNRGW</sequence>
<dbReference type="Gene3D" id="1.20.120.1490">
    <property type="match status" value="1"/>
</dbReference>
<keyword evidence="1" id="KW-0175">Coiled coil</keyword>
<dbReference type="Pfam" id="PF13801">
    <property type="entry name" value="Metal_resist"/>
    <property type="match status" value="1"/>
</dbReference>
<protein>
    <submittedName>
        <fullName evidence="3">Heavy-metal resistance</fullName>
    </submittedName>
</protein>
<feature type="chain" id="PRO_5004069626" evidence="2">
    <location>
        <begin position="24"/>
        <end position="133"/>
    </location>
</feature>
<evidence type="ECO:0000256" key="1">
    <source>
        <dbReference type="SAM" id="Coils"/>
    </source>
</evidence>
<evidence type="ECO:0000313" key="4">
    <source>
        <dbReference type="Proteomes" id="UP000011922"/>
    </source>
</evidence>
<organism evidence="3 4">
    <name type="scientific">Desulfocurvibacter africanus PCS</name>
    <dbReference type="NCBI Taxonomy" id="1262666"/>
    <lineage>
        <taxon>Bacteria</taxon>
        <taxon>Pseudomonadati</taxon>
        <taxon>Thermodesulfobacteriota</taxon>
        <taxon>Desulfovibrionia</taxon>
        <taxon>Desulfovibrionales</taxon>
        <taxon>Desulfovibrionaceae</taxon>
        <taxon>Desulfocurvibacter</taxon>
    </lineage>
</organism>
<dbReference type="EMBL" id="AOSV01000003">
    <property type="protein sequence ID" value="EMG38607.1"/>
    <property type="molecule type" value="Genomic_DNA"/>
</dbReference>
<name>M5PWC2_DESAF</name>
<accession>M5PWC2</accession>
<dbReference type="AlphaFoldDB" id="M5PWC2"/>
<keyword evidence="2" id="KW-0732">Signal</keyword>
<evidence type="ECO:0000256" key="2">
    <source>
        <dbReference type="SAM" id="SignalP"/>
    </source>
</evidence>
<dbReference type="RefSeq" id="WP_005983208.1">
    <property type="nucleotide sequence ID" value="NZ_AOSV01000003.1"/>
</dbReference>
<feature type="coiled-coil region" evidence="1">
    <location>
        <begin position="51"/>
        <end position="106"/>
    </location>
</feature>
<proteinExistence type="predicted"/>
<comment type="caution">
    <text evidence="3">The sequence shown here is derived from an EMBL/GenBank/DDBJ whole genome shotgun (WGS) entry which is preliminary data.</text>
</comment>
<feature type="signal peptide" evidence="2">
    <location>
        <begin position="1"/>
        <end position="23"/>
    </location>
</feature>
<dbReference type="PATRIC" id="fig|1262666.3.peg.235"/>
<gene>
    <name evidence="3" type="ORF">PCS_00237</name>
</gene>